<dbReference type="PANTHER" id="PTHR30349:SF77">
    <property type="entry name" value="TYROSINE RECOMBINASE XERC"/>
    <property type="match status" value="1"/>
</dbReference>
<sequence>MSDKKETFQKEENMRLTLKLRELVNQMPVFCETFFRGIEPTTSIKTRIAYAFDLRSFFHYLTEEVFDPGEKKSMKEIIIEEVENLSPIQIEKFMEYLSFYSLPHYKNSDEFVTYTNSNTGKARKLSTLRTFYKYFYKKEIIKKNPALLVDIPKIREKPIVRLEVDEVAKLLDIIENAQHLTKDQKKYHQINKERDMAMITLLLGTGIRVSEFVGLDINHFDFNNNSFVITRKGGNQVVLYFSDEVARVLLDYLEIRNSITPYPGHESAMFLSLQKKRIGVSAVQKLIKKYTEIIAPLKNISPHKLRSTFGTNLYRESGDIYLVADVLGHKDVNTTKKHYAEISDEQRRKAAKMIKLRDDS</sequence>
<evidence type="ECO:0000256" key="3">
    <source>
        <dbReference type="ARBA" id="ARBA00022618"/>
    </source>
</evidence>
<evidence type="ECO:0000256" key="7">
    <source>
        <dbReference type="ARBA" id="ARBA00023172"/>
    </source>
</evidence>
<dbReference type="InterPro" id="IPR010998">
    <property type="entry name" value="Integrase_recombinase_N"/>
</dbReference>
<dbReference type="GO" id="GO:0015074">
    <property type="term" value="P:DNA integration"/>
    <property type="evidence" value="ECO:0007669"/>
    <property type="project" value="UniProtKB-KW"/>
</dbReference>
<accession>A0A1M4SCX1</accession>
<evidence type="ECO:0000259" key="11">
    <source>
        <dbReference type="PROSITE" id="PS51900"/>
    </source>
</evidence>
<dbReference type="GO" id="GO:0005737">
    <property type="term" value="C:cytoplasm"/>
    <property type="evidence" value="ECO:0007669"/>
    <property type="project" value="UniProtKB-SubCell"/>
</dbReference>
<organism evidence="12 13">
    <name type="scientific">Alkalibacter saccharofermentans DSM 14828</name>
    <dbReference type="NCBI Taxonomy" id="1120975"/>
    <lineage>
        <taxon>Bacteria</taxon>
        <taxon>Bacillati</taxon>
        <taxon>Bacillota</taxon>
        <taxon>Clostridia</taxon>
        <taxon>Eubacteriales</taxon>
        <taxon>Eubacteriaceae</taxon>
        <taxon>Alkalibacter</taxon>
    </lineage>
</organism>
<feature type="domain" description="Tyr recombinase" evidence="10">
    <location>
        <begin position="157"/>
        <end position="352"/>
    </location>
</feature>
<keyword evidence="7" id="KW-0233">DNA recombination</keyword>
<evidence type="ECO:0000256" key="9">
    <source>
        <dbReference type="PROSITE-ProRule" id="PRU01248"/>
    </source>
</evidence>
<dbReference type="EMBL" id="FQTU01000001">
    <property type="protein sequence ID" value="SHE30083.1"/>
    <property type="molecule type" value="Genomic_DNA"/>
</dbReference>
<evidence type="ECO:0000256" key="6">
    <source>
        <dbReference type="ARBA" id="ARBA00023125"/>
    </source>
</evidence>
<dbReference type="InterPro" id="IPR002104">
    <property type="entry name" value="Integrase_catalytic"/>
</dbReference>
<feature type="domain" description="Core-binding (CB)" evidence="11">
    <location>
        <begin position="25"/>
        <end position="136"/>
    </location>
</feature>
<evidence type="ECO:0000259" key="10">
    <source>
        <dbReference type="PROSITE" id="PS51898"/>
    </source>
</evidence>
<dbReference type="GO" id="GO:0003677">
    <property type="term" value="F:DNA binding"/>
    <property type="evidence" value="ECO:0007669"/>
    <property type="project" value="UniProtKB-UniRule"/>
</dbReference>
<gene>
    <name evidence="12" type="ORF">SAMN02746064_00214</name>
</gene>
<dbReference type="STRING" id="1120975.SAMN02746064_00214"/>
<dbReference type="RefSeq" id="WP_073269210.1">
    <property type="nucleotide sequence ID" value="NZ_FQTU01000001.1"/>
</dbReference>
<keyword evidence="5" id="KW-0229">DNA integration</keyword>
<dbReference type="PROSITE" id="PS51900">
    <property type="entry name" value="CB"/>
    <property type="match status" value="1"/>
</dbReference>
<evidence type="ECO:0000313" key="13">
    <source>
        <dbReference type="Proteomes" id="UP000184251"/>
    </source>
</evidence>
<proteinExistence type="predicted"/>
<dbReference type="Pfam" id="PF00589">
    <property type="entry name" value="Phage_integrase"/>
    <property type="match status" value="1"/>
</dbReference>
<dbReference type="AlphaFoldDB" id="A0A1M4SCX1"/>
<keyword evidence="8" id="KW-0131">Cell cycle</keyword>
<dbReference type="SUPFAM" id="SSF56349">
    <property type="entry name" value="DNA breaking-rejoining enzymes"/>
    <property type="match status" value="1"/>
</dbReference>
<dbReference type="InterPro" id="IPR044068">
    <property type="entry name" value="CB"/>
</dbReference>
<comment type="subcellular location">
    <subcellularLocation>
        <location evidence="1">Cytoplasm</location>
    </subcellularLocation>
</comment>
<dbReference type="GO" id="GO:0006310">
    <property type="term" value="P:DNA recombination"/>
    <property type="evidence" value="ECO:0007669"/>
    <property type="project" value="UniProtKB-KW"/>
</dbReference>
<evidence type="ECO:0000313" key="12">
    <source>
        <dbReference type="EMBL" id="SHE30083.1"/>
    </source>
</evidence>
<evidence type="ECO:0000256" key="8">
    <source>
        <dbReference type="ARBA" id="ARBA00023306"/>
    </source>
</evidence>
<dbReference type="PANTHER" id="PTHR30349">
    <property type="entry name" value="PHAGE INTEGRASE-RELATED"/>
    <property type="match status" value="1"/>
</dbReference>
<dbReference type="OrthoDB" id="283809at2"/>
<dbReference type="Gene3D" id="1.10.150.130">
    <property type="match status" value="1"/>
</dbReference>
<evidence type="ECO:0000256" key="4">
    <source>
        <dbReference type="ARBA" id="ARBA00022829"/>
    </source>
</evidence>
<dbReference type="InterPro" id="IPR050090">
    <property type="entry name" value="Tyrosine_recombinase_XerCD"/>
</dbReference>
<evidence type="ECO:0000256" key="2">
    <source>
        <dbReference type="ARBA" id="ARBA00022490"/>
    </source>
</evidence>
<keyword evidence="6 9" id="KW-0238">DNA-binding</keyword>
<evidence type="ECO:0000256" key="5">
    <source>
        <dbReference type="ARBA" id="ARBA00022908"/>
    </source>
</evidence>
<evidence type="ECO:0000256" key="1">
    <source>
        <dbReference type="ARBA" id="ARBA00004496"/>
    </source>
</evidence>
<keyword evidence="3" id="KW-0132">Cell division</keyword>
<dbReference type="Proteomes" id="UP000184251">
    <property type="component" value="Unassembled WGS sequence"/>
</dbReference>
<keyword evidence="4" id="KW-0159">Chromosome partition</keyword>
<dbReference type="PROSITE" id="PS51898">
    <property type="entry name" value="TYR_RECOMBINASE"/>
    <property type="match status" value="1"/>
</dbReference>
<dbReference type="GO" id="GO:0007059">
    <property type="term" value="P:chromosome segregation"/>
    <property type="evidence" value="ECO:0007669"/>
    <property type="project" value="UniProtKB-KW"/>
</dbReference>
<reference evidence="12 13" key="1">
    <citation type="submission" date="2016-11" db="EMBL/GenBank/DDBJ databases">
        <authorList>
            <person name="Jaros S."/>
            <person name="Januszkiewicz K."/>
            <person name="Wedrychowicz H."/>
        </authorList>
    </citation>
    <scope>NUCLEOTIDE SEQUENCE [LARGE SCALE GENOMIC DNA]</scope>
    <source>
        <strain evidence="12 13">DSM 14828</strain>
    </source>
</reference>
<name>A0A1M4SCX1_9FIRM</name>
<keyword evidence="13" id="KW-1185">Reference proteome</keyword>
<protein>
    <submittedName>
        <fullName evidence="12">Site-specific recombinase XerD</fullName>
    </submittedName>
</protein>
<dbReference type="Gene3D" id="1.10.443.10">
    <property type="entry name" value="Intergrase catalytic core"/>
    <property type="match status" value="1"/>
</dbReference>
<dbReference type="InterPro" id="IPR013762">
    <property type="entry name" value="Integrase-like_cat_sf"/>
</dbReference>
<dbReference type="InterPro" id="IPR011010">
    <property type="entry name" value="DNA_brk_join_enz"/>
</dbReference>
<keyword evidence="2" id="KW-0963">Cytoplasm</keyword>
<dbReference type="GO" id="GO:0051301">
    <property type="term" value="P:cell division"/>
    <property type="evidence" value="ECO:0007669"/>
    <property type="project" value="UniProtKB-KW"/>
</dbReference>